<feature type="region of interest" description="Disordered" evidence="1">
    <location>
        <begin position="25"/>
        <end position="175"/>
    </location>
</feature>
<dbReference type="AlphaFoldDB" id="A0AAD5XY99"/>
<keyword evidence="5" id="KW-1185">Reference proteome</keyword>
<evidence type="ECO:0000256" key="2">
    <source>
        <dbReference type="SAM" id="SignalP"/>
    </source>
</evidence>
<feature type="compositionally biased region" description="Low complexity" evidence="1">
    <location>
        <begin position="137"/>
        <end position="148"/>
    </location>
</feature>
<comment type="caution">
    <text evidence="4">The sequence shown here is derived from an EMBL/GenBank/DDBJ whole genome shotgun (WGS) entry which is preliminary data.</text>
</comment>
<proteinExistence type="predicted"/>
<evidence type="ECO:0000256" key="1">
    <source>
        <dbReference type="SAM" id="MobiDB-lite"/>
    </source>
</evidence>
<dbReference type="EMBL" id="JADGJW010000303">
    <property type="protein sequence ID" value="KAJ3220434.1"/>
    <property type="molecule type" value="Genomic_DNA"/>
</dbReference>
<reference evidence="4" key="1">
    <citation type="submission" date="2020-05" db="EMBL/GenBank/DDBJ databases">
        <title>Phylogenomic resolution of chytrid fungi.</title>
        <authorList>
            <person name="Stajich J.E."/>
            <person name="Amses K."/>
            <person name="Simmons R."/>
            <person name="Seto K."/>
            <person name="Myers J."/>
            <person name="Bonds A."/>
            <person name="Quandt C.A."/>
            <person name="Barry K."/>
            <person name="Liu P."/>
            <person name="Grigoriev I."/>
            <person name="Longcore J.E."/>
            <person name="James T.Y."/>
        </authorList>
    </citation>
    <scope>NUCLEOTIDE SEQUENCE</scope>
    <source>
        <strain evidence="4">JEL0476</strain>
    </source>
</reference>
<dbReference type="Proteomes" id="UP001211065">
    <property type="component" value="Unassembled WGS sequence"/>
</dbReference>
<organism evidence="4 5">
    <name type="scientific">Clydaea vesicula</name>
    <dbReference type="NCBI Taxonomy" id="447962"/>
    <lineage>
        <taxon>Eukaryota</taxon>
        <taxon>Fungi</taxon>
        <taxon>Fungi incertae sedis</taxon>
        <taxon>Chytridiomycota</taxon>
        <taxon>Chytridiomycota incertae sedis</taxon>
        <taxon>Chytridiomycetes</taxon>
        <taxon>Lobulomycetales</taxon>
        <taxon>Lobulomycetaceae</taxon>
        <taxon>Clydaea</taxon>
    </lineage>
</organism>
<dbReference type="InterPro" id="IPR013320">
    <property type="entry name" value="ConA-like_dom_sf"/>
</dbReference>
<dbReference type="SUPFAM" id="SSF49899">
    <property type="entry name" value="Concanavalin A-like lectins/glucanases"/>
    <property type="match status" value="1"/>
</dbReference>
<feature type="compositionally biased region" description="Basic and acidic residues" evidence="1">
    <location>
        <begin position="52"/>
        <end position="65"/>
    </location>
</feature>
<feature type="signal peptide" evidence="2">
    <location>
        <begin position="1"/>
        <end position="22"/>
    </location>
</feature>
<dbReference type="InterPro" id="IPR014895">
    <property type="entry name" value="Alginate_lyase_2"/>
</dbReference>
<protein>
    <recommendedName>
        <fullName evidence="3">Alginate lyase 2 domain-containing protein</fullName>
    </recommendedName>
</protein>
<sequence length="424" mass="45834">MKFTSIIVSAFIAILLISFVNAVPFPKSDNSDKKEVSKTSKSTPTPALGSNKSDDEKKNKEDKKSKPTSTKASKETKTSKSSPSITEVTKTSKTEKTKEPKTKESKTEKTKTPKATKTKKPKDDAPAATGTDTSELDNSNGSSGGDSSVPTEDPTGTTGDVSQTSAPQEDSPKSNSKIDLSYWLLQVPNPKDQRGESGGFKHWVYPPKLDGTSVVKSPTKGYEIFKKTSNGLVLTMDISDEIGAAGGSAPRSELREYQKGSSNAQAAWDYRTGTHSMKASITINKVASGCSTNNIKGGGIIVGQVKTNSGEEIISLRYYSDYDTKVKDGKPFMKRLQLIFSNGGSKLIALPQDENYKLGTKIDIEFKFVDGKFTFYFNGKANGNLPFDSNDAYFKMGAYAQNTSGCKTTVNEMTIHSLSVTHTK</sequence>
<evidence type="ECO:0000313" key="4">
    <source>
        <dbReference type="EMBL" id="KAJ3220434.1"/>
    </source>
</evidence>
<gene>
    <name evidence="4" type="ORF">HK099_004357</name>
</gene>
<evidence type="ECO:0000259" key="3">
    <source>
        <dbReference type="Pfam" id="PF08787"/>
    </source>
</evidence>
<feature type="domain" description="Alginate lyase 2" evidence="3">
    <location>
        <begin position="178"/>
        <end position="422"/>
    </location>
</feature>
<accession>A0AAD5XY99</accession>
<dbReference type="Pfam" id="PF08787">
    <property type="entry name" value="Alginate_lyase2"/>
    <property type="match status" value="1"/>
</dbReference>
<feature type="compositionally biased region" description="Polar residues" evidence="1">
    <location>
        <begin position="154"/>
        <end position="175"/>
    </location>
</feature>
<feature type="chain" id="PRO_5042281501" description="Alginate lyase 2 domain-containing protein" evidence="2">
    <location>
        <begin position="23"/>
        <end position="424"/>
    </location>
</feature>
<name>A0AAD5XY99_9FUNG</name>
<evidence type="ECO:0000313" key="5">
    <source>
        <dbReference type="Proteomes" id="UP001211065"/>
    </source>
</evidence>
<feature type="compositionally biased region" description="Basic and acidic residues" evidence="1">
    <location>
        <begin position="90"/>
        <end position="111"/>
    </location>
</feature>
<dbReference type="Gene3D" id="2.60.120.200">
    <property type="match status" value="1"/>
</dbReference>
<feature type="compositionally biased region" description="Basic and acidic residues" evidence="1">
    <location>
        <begin position="29"/>
        <end position="38"/>
    </location>
</feature>
<keyword evidence="2" id="KW-0732">Signal</keyword>